<dbReference type="InterPro" id="IPR036388">
    <property type="entry name" value="WH-like_DNA-bd_sf"/>
</dbReference>
<dbReference type="PANTHER" id="PTHR42756">
    <property type="entry name" value="TRANSCRIPTIONAL REGULATOR, MARR"/>
    <property type="match status" value="1"/>
</dbReference>
<dbReference type="PROSITE" id="PS01117">
    <property type="entry name" value="HTH_MARR_1"/>
    <property type="match status" value="1"/>
</dbReference>
<dbReference type="GO" id="GO:0003677">
    <property type="term" value="F:DNA binding"/>
    <property type="evidence" value="ECO:0007669"/>
    <property type="project" value="UniProtKB-KW"/>
</dbReference>
<dbReference type="Gene3D" id="1.10.10.10">
    <property type="entry name" value="Winged helix-like DNA-binding domain superfamily/Winged helix DNA-binding domain"/>
    <property type="match status" value="1"/>
</dbReference>
<evidence type="ECO:0000313" key="5">
    <source>
        <dbReference type="EMBL" id="SET17355.1"/>
    </source>
</evidence>
<organism evidence="5 6">
    <name type="scientific">Anaerobranca gottschalkii DSM 13577</name>
    <dbReference type="NCBI Taxonomy" id="1120990"/>
    <lineage>
        <taxon>Bacteria</taxon>
        <taxon>Bacillati</taxon>
        <taxon>Bacillota</taxon>
        <taxon>Clostridia</taxon>
        <taxon>Eubacteriales</taxon>
        <taxon>Proteinivoracaceae</taxon>
        <taxon>Anaerobranca</taxon>
    </lineage>
</organism>
<sequence length="147" mass="17222">MFTLDTCVAYITDNSMKFITDAFDQILSSKGVTRVQWIALYYLGLQEVINQKELANKMNIKESTVARLIDRMEREGLVIRCKKQDDRRAFNLLLTQKGKHYREVLIPEGEKFSEIVSKGINEEEMQMFLSVLKKMVLNVEEHMLRNK</sequence>
<evidence type="ECO:0000313" key="6">
    <source>
        <dbReference type="Proteomes" id="UP000243819"/>
    </source>
</evidence>
<dbReference type="EMBL" id="FOIF01000068">
    <property type="protein sequence ID" value="SET17355.1"/>
    <property type="molecule type" value="Genomic_DNA"/>
</dbReference>
<dbReference type="GO" id="GO:0003700">
    <property type="term" value="F:DNA-binding transcription factor activity"/>
    <property type="evidence" value="ECO:0007669"/>
    <property type="project" value="InterPro"/>
</dbReference>
<feature type="domain" description="HTH marR-type" evidence="4">
    <location>
        <begin position="1"/>
        <end position="137"/>
    </location>
</feature>
<accession>A0A1I0CCR5</accession>
<gene>
    <name evidence="5" type="ORF">SAMN03080614_10684</name>
</gene>
<dbReference type="PROSITE" id="PS50995">
    <property type="entry name" value="HTH_MARR_2"/>
    <property type="match status" value="1"/>
</dbReference>
<keyword evidence="3" id="KW-0804">Transcription</keyword>
<dbReference type="PANTHER" id="PTHR42756:SF1">
    <property type="entry name" value="TRANSCRIPTIONAL REPRESSOR OF EMRAB OPERON"/>
    <property type="match status" value="1"/>
</dbReference>
<dbReference type="PRINTS" id="PR00598">
    <property type="entry name" value="HTHMARR"/>
</dbReference>
<dbReference type="RefSeq" id="WP_091351454.1">
    <property type="nucleotide sequence ID" value="NZ_FOIF01000068.1"/>
</dbReference>
<dbReference type="InterPro" id="IPR000835">
    <property type="entry name" value="HTH_MarR-typ"/>
</dbReference>
<dbReference type="SUPFAM" id="SSF46785">
    <property type="entry name" value="Winged helix' DNA-binding domain"/>
    <property type="match status" value="1"/>
</dbReference>
<dbReference type="InterPro" id="IPR023187">
    <property type="entry name" value="Tscrpt_reg_MarR-type_CS"/>
</dbReference>
<keyword evidence="6" id="KW-1185">Reference proteome</keyword>
<dbReference type="STRING" id="1120990.SAMN03080614_10684"/>
<dbReference type="SMART" id="SM00347">
    <property type="entry name" value="HTH_MARR"/>
    <property type="match status" value="1"/>
</dbReference>
<evidence type="ECO:0000256" key="2">
    <source>
        <dbReference type="ARBA" id="ARBA00023125"/>
    </source>
</evidence>
<dbReference type="InterPro" id="IPR036390">
    <property type="entry name" value="WH_DNA-bd_sf"/>
</dbReference>
<dbReference type="Pfam" id="PF01047">
    <property type="entry name" value="MarR"/>
    <property type="match status" value="1"/>
</dbReference>
<dbReference type="AlphaFoldDB" id="A0A1I0CCR5"/>
<keyword evidence="2 5" id="KW-0238">DNA-binding</keyword>
<reference evidence="6" key="1">
    <citation type="submission" date="2016-10" db="EMBL/GenBank/DDBJ databases">
        <authorList>
            <person name="Varghese N."/>
            <person name="Submissions S."/>
        </authorList>
    </citation>
    <scope>NUCLEOTIDE SEQUENCE [LARGE SCALE GENOMIC DNA]</scope>
    <source>
        <strain evidence="6">DSM 13577</strain>
    </source>
</reference>
<dbReference type="OrthoDB" id="2323705at2"/>
<name>A0A1I0CCR5_9FIRM</name>
<protein>
    <submittedName>
        <fullName evidence="5">DNA-binding transcriptional regulator, MarR family</fullName>
    </submittedName>
</protein>
<evidence type="ECO:0000259" key="4">
    <source>
        <dbReference type="PROSITE" id="PS50995"/>
    </source>
</evidence>
<evidence type="ECO:0000256" key="3">
    <source>
        <dbReference type="ARBA" id="ARBA00023163"/>
    </source>
</evidence>
<evidence type="ECO:0000256" key="1">
    <source>
        <dbReference type="ARBA" id="ARBA00023015"/>
    </source>
</evidence>
<dbReference type="Proteomes" id="UP000243819">
    <property type="component" value="Unassembled WGS sequence"/>
</dbReference>
<keyword evidence="1" id="KW-0805">Transcription regulation</keyword>
<proteinExistence type="predicted"/>